<feature type="region of interest" description="Disordered" evidence="1">
    <location>
        <begin position="163"/>
        <end position="215"/>
    </location>
</feature>
<evidence type="ECO:0000313" key="2">
    <source>
        <dbReference type="EMBL" id="KAF8900421.1"/>
    </source>
</evidence>
<keyword evidence="3" id="KW-1185">Reference proteome</keyword>
<accession>A0A9P5NN46</accession>
<dbReference type="AlphaFoldDB" id="A0A9P5NN46"/>
<organism evidence="2 3">
    <name type="scientific">Gymnopilus junonius</name>
    <name type="common">Spectacular rustgill mushroom</name>
    <name type="synonym">Gymnopilus spectabilis subsp. junonius</name>
    <dbReference type="NCBI Taxonomy" id="109634"/>
    <lineage>
        <taxon>Eukaryota</taxon>
        <taxon>Fungi</taxon>
        <taxon>Dikarya</taxon>
        <taxon>Basidiomycota</taxon>
        <taxon>Agaricomycotina</taxon>
        <taxon>Agaricomycetes</taxon>
        <taxon>Agaricomycetidae</taxon>
        <taxon>Agaricales</taxon>
        <taxon>Agaricineae</taxon>
        <taxon>Hymenogastraceae</taxon>
        <taxon>Gymnopilus</taxon>
    </lineage>
</organism>
<name>A0A9P5NN46_GYMJU</name>
<dbReference type="OrthoDB" id="2793736at2759"/>
<sequence>MDQPQRSLSPFISAKRPSSEGSLAQSLKCEAKIANLTYRITFLSSFLSTTQQILDFFSATSSSFSLYHEQIITLVELARKTLESAGVVVYSWASCPPELAAHKEAYLRLLRMLQSNQQYVDTQLQRRLRVLLMPLTSHFSTSKMPGSYQSVFRMLKASSDASCSSVSSSPEHTSRMPASHDSASSSMMMMPPPDEFPPSERANNDTHTSNNSLYRRPSIRQLWHVSELVAPRARRHRSVSPHRISRDDLDCNQENVAPDPIPFRQAPTKQRFGIFLTGKSSMLRNQNRKDRSGRPTH</sequence>
<protein>
    <submittedName>
        <fullName evidence="2">Uncharacterized protein</fullName>
    </submittedName>
</protein>
<dbReference type="EMBL" id="JADNYJ010000047">
    <property type="protein sequence ID" value="KAF8900421.1"/>
    <property type="molecule type" value="Genomic_DNA"/>
</dbReference>
<gene>
    <name evidence="2" type="ORF">CPB84DRAFT_1730312</name>
</gene>
<evidence type="ECO:0000313" key="3">
    <source>
        <dbReference type="Proteomes" id="UP000724874"/>
    </source>
</evidence>
<feature type="region of interest" description="Disordered" evidence="1">
    <location>
        <begin position="231"/>
        <end position="252"/>
    </location>
</feature>
<dbReference type="Proteomes" id="UP000724874">
    <property type="component" value="Unassembled WGS sequence"/>
</dbReference>
<proteinExistence type="predicted"/>
<comment type="caution">
    <text evidence="2">The sequence shown here is derived from an EMBL/GenBank/DDBJ whole genome shotgun (WGS) entry which is preliminary data.</text>
</comment>
<reference evidence="2" key="1">
    <citation type="submission" date="2020-11" db="EMBL/GenBank/DDBJ databases">
        <authorList>
            <consortium name="DOE Joint Genome Institute"/>
            <person name="Ahrendt S."/>
            <person name="Riley R."/>
            <person name="Andreopoulos W."/>
            <person name="LaButti K."/>
            <person name="Pangilinan J."/>
            <person name="Ruiz-duenas F.J."/>
            <person name="Barrasa J.M."/>
            <person name="Sanchez-Garcia M."/>
            <person name="Camarero S."/>
            <person name="Miyauchi S."/>
            <person name="Serrano A."/>
            <person name="Linde D."/>
            <person name="Babiker R."/>
            <person name="Drula E."/>
            <person name="Ayuso-Fernandez I."/>
            <person name="Pacheco R."/>
            <person name="Padilla G."/>
            <person name="Ferreira P."/>
            <person name="Barriuso J."/>
            <person name="Kellner H."/>
            <person name="Castanera R."/>
            <person name="Alfaro M."/>
            <person name="Ramirez L."/>
            <person name="Pisabarro A.G."/>
            <person name="Kuo A."/>
            <person name="Tritt A."/>
            <person name="Lipzen A."/>
            <person name="He G."/>
            <person name="Yan M."/>
            <person name="Ng V."/>
            <person name="Cullen D."/>
            <person name="Martin F."/>
            <person name="Rosso M.-N."/>
            <person name="Henrissat B."/>
            <person name="Hibbett D."/>
            <person name="Martinez A.T."/>
            <person name="Grigoriev I.V."/>
        </authorList>
    </citation>
    <scope>NUCLEOTIDE SEQUENCE</scope>
    <source>
        <strain evidence="2">AH 44721</strain>
    </source>
</reference>
<evidence type="ECO:0000256" key="1">
    <source>
        <dbReference type="SAM" id="MobiDB-lite"/>
    </source>
</evidence>
<feature type="compositionally biased region" description="Low complexity" evidence="1">
    <location>
        <begin position="163"/>
        <end position="189"/>
    </location>
</feature>